<evidence type="ECO:0000256" key="11">
    <source>
        <dbReference type="SAM" id="MobiDB-lite"/>
    </source>
</evidence>
<feature type="domain" description="BED-type" evidence="12">
    <location>
        <begin position="29"/>
        <end position="87"/>
    </location>
</feature>
<dbReference type="EMBL" id="KI517683">
    <property type="protein sequence ID" value="ESQ35277.1"/>
    <property type="molecule type" value="Genomic_DNA"/>
</dbReference>
<dbReference type="InterPro" id="IPR036236">
    <property type="entry name" value="Znf_C2H2_sf"/>
</dbReference>
<evidence type="ECO:0000256" key="10">
    <source>
        <dbReference type="PROSITE-ProRule" id="PRU00027"/>
    </source>
</evidence>
<comment type="subcellular location">
    <subcellularLocation>
        <location evidence="1">Nucleus</location>
    </subcellularLocation>
</comment>
<dbReference type="PROSITE" id="PS50808">
    <property type="entry name" value="ZF_BED"/>
    <property type="match status" value="1"/>
</dbReference>
<accession>V4KZ09</accession>
<protein>
    <recommendedName>
        <fullName evidence="12">BED-type domain-containing protein</fullName>
    </recommendedName>
</protein>
<gene>
    <name evidence="13" type="ORF">EUTSA_v10009614mg</name>
</gene>
<evidence type="ECO:0000256" key="4">
    <source>
        <dbReference type="ARBA" id="ARBA00022771"/>
    </source>
</evidence>
<dbReference type="Pfam" id="PF05699">
    <property type="entry name" value="Dimer_Tnp_hAT"/>
    <property type="match status" value="1"/>
</dbReference>
<dbReference type="KEGG" id="eus:EUTSA_v10009614mg"/>
<dbReference type="GO" id="GO:0009791">
    <property type="term" value="P:post-embryonic development"/>
    <property type="evidence" value="ECO:0007669"/>
    <property type="project" value="UniProtKB-ARBA"/>
</dbReference>
<feature type="region of interest" description="Disordered" evidence="11">
    <location>
        <begin position="528"/>
        <end position="560"/>
    </location>
</feature>
<dbReference type="SUPFAM" id="SSF57667">
    <property type="entry name" value="beta-beta-alpha zinc fingers"/>
    <property type="match status" value="1"/>
</dbReference>
<sequence length="745" mass="84827">MDTSTSVLVDNNVSLEMDSSDTQPPNGRKRKSMVWNHFITKTDSPGTTKAFCKHCNKSYAYITGTKASGTSHLKRHIELGICQMCPKINSLPQIKDETTSCPPKKRQRSTATVPLDQDRCNHEMAKMIIMHDYPLHMVEHPGFAGFVKALRPQFSMANFDSIHSDCLSIFLSQKQKLSDLIGEIPGAVNLTIDLWSSTQSMGYAFVTGHFVDKDWNLTHRLLNVAVVASPDSDFALNQPVAACLSDWKLEGKISSLTVSQSLVNKTCIDNLRGFLSVRNQHVLSGQFLMGKSYVRLLSSMAQDALAAENLQAPIKKVRDSIKYVKTNDTCGDRFDELKRQFPTPSSYKDLLIDNQTRWDTSYNMLLAAYEHRQFFTSLETCSRRISISPEEWTKIESLCSCLKVLFEASTVFTRPNHLTANDLYHEMTNFQLKLSHAAMVEDPDVRNLANSLREKFDLYWRECVLVLAVAVVMDPRFKMELIKFTFSKFYGEDAEKWVKAVSDAFQDLYVNYSENDLLDAYVDHGFSEAETSSQVEQTTETRPVTEEEQQLGDDSRAHPITEEDNTSLTVEQITESQEHERQYKVEKQNVEGVWERVSEECQLTEEDQQLGDSSQAQPMAEEEHMFFTGDVLLQEGSTLVTIGESLSDFDNYMSDIKTELNQYLDETLIPRSEDFDVLSWWRLNSNNYPVLSKMAADLLSIPFSTVSPDCVFDTEVKQMDNYRTSLPRVTLEALLCTKDWLKNQT</sequence>
<feature type="region of interest" description="Disordered" evidence="11">
    <location>
        <begin position="1"/>
        <end position="30"/>
    </location>
</feature>
<dbReference type="SMART" id="SM00614">
    <property type="entry name" value="ZnF_BED"/>
    <property type="match status" value="1"/>
</dbReference>
<dbReference type="InterPro" id="IPR012337">
    <property type="entry name" value="RNaseH-like_sf"/>
</dbReference>
<evidence type="ECO:0000256" key="1">
    <source>
        <dbReference type="ARBA" id="ARBA00004123"/>
    </source>
</evidence>
<keyword evidence="14" id="KW-1185">Reference proteome</keyword>
<dbReference type="GO" id="GO:0003677">
    <property type="term" value="F:DNA binding"/>
    <property type="evidence" value="ECO:0007669"/>
    <property type="project" value="UniProtKB-KW"/>
</dbReference>
<evidence type="ECO:0000256" key="6">
    <source>
        <dbReference type="ARBA" id="ARBA00023015"/>
    </source>
</evidence>
<dbReference type="Proteomes" id="UP000030689">
    <property type="component" value="Unassembled WGS sequence"/>
</dbReference>
<dbReference type="InterPro" id="IPR008906">
    <property type="entry name" value="HATC_C_dom"/>
</dbReference>
<keyword evidence="8" id="KW-0804">Transcription</keyword>
<keyword evidence="3" id="KW-0479">Metal-binding</keyword>
<dbReference type="InterPro" id="IPR003656">
    <property type="entry name" value="Znf_BED"/>
</dbReference>
<dbReference type="GO" id="GO:0008270">
    <property type="term" value="F:zinc ion binding"/>
    <property type="evidence" value="ECO:0007669"/>
    <property type="project" value="UniProtKB-KW"/>
</dbReference>
<dbReference type="GO" id="GO:0046983">
    <property type="term" value="F:protein dimerization activity"/>
    <property type="evidence" value="ECO:0007669"/>
    <property type="project" value="InterPro"/>
</dbReference>
<organism evidence="13 14">
    <name type="scientific">Eutrema salsugineum</name>
    <name type="common">Saltwater cress</name>
    <name type="synonym">Sisymbrium salsugineum</name>
    <dbReference type="NCBI Taxonomy" id="72664"/>
    <lineage>
        <taxon>Eukaryota</taxon>
        <taxon>Viridiplantae</taxon>
        <taxon>Streptophyta</taxon>
        <taxon>Embryophyta</taxon>
        <taxon>Tracheophyta</taxon>
        <taxon>Spermatophyta</taxon>
        <taxon>Magnoliopsida</taxon>
        <taxon>eudicotyledons</taxon>
        <taxon>Gunneridae</taxon>
        <taxon>Pentapetalae</taxon>
        <taxon>rosids</taxon>
        <taxon>malvids</taxon>
        <taxon>Brassicales</taxon>
        <taxon>Brassicaceae</taxon>
        <taxon>Eutremeae</taxon>
        <taxon>Eutrema</taxon>
    </lineage>
</organism>
<reference evidence="13 14" key="1">
    <citation type="journal article" date="2013" name="Front. Plant Sci.">
        <title>The Reference Genome of the Halophytic Plant Eutrema salsugineum.</title>
        <authorList>
            <person name="Yang R."/>
            <person name="Jarvis D.E."/>
            <person name="Chen H."/>
            <person name="Beilstein M.A."/>
            <person name="Grimwood J."/>
            <person name="Jenkins J."/>
            <person name="Shu S."/>
            <person name="Prochnik S."/>
            <person name="Xin M."/>
            <person name="Ma C."/>
            <person name="Schmutz J."/>
            <person name="Wing R.A."/>
            <person name="Mitchell-Olds T."/>
            <person name="Schumaker K.S."/>
            <person name="Wang X."/>
        </authorList>
    </citation>
    <scope>NUCLEOTIDE SEQUENCE [LARGE SCALE GENOMIC DNA]</scope>
</reference>
<evidence type="ECO:0000313" key="13">
    <source>
        <dbReference type="EMBL" id="ESQ35277.1"/>
    </source>
</evidence>
<keyword evidence="9" id="KW-0539">Nucleus</keyword>
<dbReference type="GO" id="GO:0005634">
    <property type="term" value="C:nucleus"/>
    <property type="evidence" value="ECO:0007669"/>
    <property type="project" value="UniProtKB-SubCell"/>
</dbReference>
<keyword evidence="7" id="KW-0238">DNA-binding</keyword>
<dbReference type="STRING" id="72664.V4KZ09"/>
<feature type="non-terminal residue" evidence="13">
    <location>
        <position position="745"/>
    </location>
</feature>
<dbReference type="PANTHER" id="PTHR46481">
    <property type="entry name" value="ZINC FINGER BED DOMAIN-CONTAINING PROTEIN 4"/>
    <property type="match status" value="1"/>
</dbReference>
<evidence type="ECO:0000256" key="7">
    <source>
        <dbReference type="ARBA" id="ARBA00023125"/>
    </source>
</evidence>
<evidence type="ECO:0000256" key="5">
    <source>
        <dbReference type="ARBA" id="ARBA00022833"/>
    </source>
</evidence>
<dbReference type="SUPFAM" id="SSF53098">
    <property type="entry name" value="Ribonuclease H-like"/>
    <property type="match status" value="1"/>
</dbReference>
<dbReference type="Gramene" id="ESQ35277">
    <property type="protein sequence ID" value="ESQ35277"/>
    <property type="gene ID" value="EUTSA_v10009614mg"/>
</dbReference>
<dbReference type="AlphaFoldDB" id="V4KZ09"/>
<evidence type="ECO:0000256" key="9">
    <source>
        <dbReference type="ARBA" id="ARBA00023242"/>
    </source>
</evidence>
<comment type="subunit">
    <text evidence="2">Homodimer.</text>
</comment>
<keyword evidence="6" id="KW-0805">Transcription regulation</keyword>
<keyword evidence="4 10" id="KW-0863">Zinc-finger</keyword>
<keyword evidence="5" id="KW-0862">Zinc</keyword>
<dbReference type="OMA" id="PRCKMEI"/>
<name>V4KZ09_EUTSA</name>
<evidence type="ECO:0000256" key="8">
    <source>
        <dbReference type="ARBA" id="ARBA00023163"/>
    </source>
</evidence>
<dbReference type="InterPro" id="IPR052035">
    <property type="entry name" value="ZnF_BED_domain_contain"/>
</dbReference>
<dbReference type="eggNOG" id="KOG1121">
    <property type="taxonomic scope" value="Eukaryota"/>
</dbReference>
<dbReference type="Pfam" id="PF02892">
    <property type="entry name" value="zf-BED"/>
    <property type="match status" value="1"/>
</dbReference>
<proteinExistence type="predicted"/>
<dbReference type="PANTHER" id="PTHR46481:SF10">
    <property type="entry name" value="ZINC FINGER BED DOMAIN-CONTAINING PROTEIN 39"/>
    <property type="match status" value="1"/>
</dbReference>
<evidence type="ECO:0000256" key="3">
    <source>
        <dbReference type="ARBA" id="ARBA00022723"/>
    </source>
</evidence>
<evidence type="ECO:0000259" key="12">
    <source>
        <dbReference type="PROSITE" id="PS50808"/>
    </source>
</evidence>
<feature type="compositionally biased region" description="Polar residues" evidence="11">
    <location>
        <begin position="1"/>
        <end position="14"/>
    </location>
</feature>
<dbReference type="InterPro" id="IPR025525">
    <property type="entry name" value="hAT-like_transposase_RNase-H"/>
</dbReference>
<feature type="compositionally biased region" description="Low complexity" evidence="11">
    <location>
        <begin position="528"/>
        <end position="541"/>
    </location>
</feature>
<evidence type="ECO:0000256" key="2">
    <source>
        <dbReference type="ARBA" id="ARBA00011738"/>
    </source>
</evidence>
<dbReference type="Pfam" id="PF14372">
    <property type="entry name" value="hAT-like_RNase-H"/>
    <property type="match status" value="1"/>
</dbReference>
<evidence type="ECO:0000313" key="14">
    <source>
        <dbReference type="Proteomes" id="UP000030689"/>
    </source>
</evidence>